<reference evidence="2 3" key="1">
    <citation type="submission" date="2024-04" db="EMBL/GenBank/DDBJ databases">
        <authorList>
            <consortium name="Genoscope - CEA"/>
            <person name="William W."/>
        </authorList>
    </citation>
    <scope>NUCLEOTIDE SEQUENCE [LARGE SCALE GENOMIC DNA]</scope>
</reference>
<proteinExistence type="predicted"/>
<protein>
    <submittedName>
        <fullName evidence="2">Uncharacterized protein</fullName>
    </submittedName>
</protein>
<dbReference type="EMBL" id="CAXITT010000208">
    <property type="protein sequence ID" value="CAL1535706.1"/>
    <property type="molecule type" value="Genomic_DNA"/>
</dbReference>
<dbReference type="Proteomes" id="UP001497497">
    <property type="component" value="Unassembled WGS sequence"/>
</dbReference>
<evidence type="ECO:0000313" key="2">
    <source>
        <dbReference type="EMBL" id="CAL1535706.1"/>
    </source>
</evidence>
<evidence type="ECO:0000313" key="3">
    <source>
        <dbReference type="Proteomes" id="UP001497497"/>
    </source>
</evidence>
<dbReference type="AlphaFoldDB" id="A0AAV2HTU3"/>
<organism evidence="2 3">
    <name type="scientific">Lymnaea stagnalis</name>
    <name type="common">Great pond snail</name>
    <name type="synonym">Helix stagnalis</name>
    <dbReference type="NCBI Taxonomy" id="6523"/>
    <lineage>
        <taxon>Eukaryota</taxon>
        <taxon>Metazoa</taxon>
        <taxon>Spiralia</taxon>
        <taxon>Lophotrochozoa</taxon>
        <taxon>Mollusca</taxon>
        <taxon>Gastropoda</taxon>
        <taxon>Heterobranchia</taxon>
        <taxon>Euthyneura</taxon>
        <taxon>Panpulmonata</taxon>
        <taxon>Hygrophila</taxon>
        <taxon>Lymnaeoidea</taxon>
        <taxon>Lymnaeidae</taxon>
        <taxon>Lymnaea</taxon>
    </lineage>
</organism>
<sequence length="169" mass="18680">MLTSNLATAMTAVIWPTRKTLTAISFPGVSAINTTFLAMAPLVAAQSEEEEATVVTWPPTAAPALVSTTQPSSTRSTTRPNPALRSASTTLAPTATVLPATFSRPSRRATWLATGDIERRFTTHLDFNWFKIAQVLLKMYQMVLKLIFFKNSFMVNHLEILQKYQDLFG</sequence>
<gene>
    <name evidence="2" type="ORF">GSLYS_00009666001</name>
</gene>
<comment type="caution">
    <text evidence="2">The sequence shown here is derived from an EMBL/GenBank/DDBJ whole genome shotgun (WGS) entry which is preliminary data.</text>
</comment>
<feature type="region of interest" description="Disordered" evidence="1">
    <location>
        <begin position="64"/>
        <end position="86"/>
    </location>
</feature>
<feature type="compositionally biased region" description="Low complexity" evidence="1">
    <location>
        <begin position="67"/>
        <end position="86"/>
    </location>
</feature>
<keyword evidence="3" id="KW-1185">Reference proteome</keyword>
<name>A0AAV2HTU3_LYMST</name>
<evidence type="ECO:0000256" key="1">
    <source>
        <dbReference type="SAM" id="MobiDB-lite"/>
    </source>
</evidence>
<accession>A0AAV2HTU3</accession>